<feature type="region of interest" description="Disordered" evidence="1">
    <location>
        <begin position="1"/>
        <end position="151"/>
    </location>
</feature>
<evidence type="ECO:0000313" key="2">
    <source>
        <dbReference type="EMBL" id="KAL0903333.1"/>
    </source>
</evidence>
<feature type="compositionally biased region" description="Polar residues" evidence="1">
    <location>
        <begin position="41"/>
        <end position="70"/>
    </location>
</feature>
<accession>A0ABD0TUM8</accession>
<comment type="caution">
    <text evidence="2">The sequence shown here is derived from an EMBL/GenBank/DDBJ whole genome shotgun (WGS) entry which is preliminary data.</text>
</comment>
<protein>
    <submittedName>
        <fullName evidence="2">Uncharacterized protein</fullName>
    </submittedName>
</protein>
<feature type="compositionally biased region" description="Polar residues" evidence="1">
    <location>
        <begin position="111"/>
        <end position="121"/>
    </location>
</feature>
<reference evidence="2 3" key="1">
    <citation type="journal article" date="2024" name="Plant Biotechnol. J.">
        <title>Dendrobium thyrsiflorum genome and its molecular insights into genes involved in important horticultural traits.</title>
        <authorList>
            <person name="Chen B."/>
            <person name="Wang J.Y."/>
            <person name="Zheng P.J."/>
            <person name="Li K.L."/>
            <person name="Liang Y.M."/>
            <person name="Chen X.F."/>
            <person name="Zhang C."/>
            <person name="Zhao X."/>
            <person name="He X."/>
            <person name="Zhang G.Q."/>
            <person name="Liu Z.J."/>
            <person name="Xu Q."/>
        </authorList>
    </citation>
    <scope>NUCLEOTIDE SEQUENCE [LARGE SCALE GENOMIC DNA]</scope>
    <source>
        <strain evidence="2">GZMU011</strain>
    </source>
</reference>
<feature type="compositionally biased region" description="Polar residues" evidence="1">
    <location>
        <begin position="16"/>
        <end position="30"/>
    </location>
</feature>
<name>A0ABD0TUM8_DENTH</name>
<feature type="compositionally biased region" description="Basic residues" evidence="1">
    <location>
        <begin position="89"/>
        <end position="98"/>
    </location>
</feature>
<evidence type="ECO:0000313" key="3">
    <source>
        <dbReference type="Proteomes" id="UP001552299"/>
    </source>
</evidence>
<feature type="compositionally biased region" description="Basic and acidic residues" evidence="1">
    <location>
        <begin position="168"/>
        <end position="181"/>
    </location>
</feature>
<keyword evidence="3" id="KW-1185">Reference proteome</keyword>
<feature type="region of interest" description="Disordered" evidence="1">
    <location>
        <begin position="168"/>
        <end position="192"/>
    </location>
</feature>
<dbReference type="AlphaFoldDB" id="A0ABD0TUM8"/>
<dbReference type="Proteomes" id="UP001552299">
    <property type="component" value="Unassembled WGS sequence"/>
</dbReference>
<sequence length="312" mass="34724">MENQGGTGKESRKSSKNVSAIKSSRETTAQGMGKANRPARENSQPPKANLGTAAQNTCSQKNNSKSTGKQGTEEPNSRPQAGMFQPSRAHGKQQHKVWGKPTGLLGKTANPPKQISVQQPRTHAPRKTTAKARESREPRSQTAGPKQGSGVLHHLRAHQLIGRKHALDRSSELPHHQESHLLPHATHRLGNSTYQDRPIGELRIQQTDFNPNPTANGLRLQLLHRHVAIVSSQRIGLRLLGSSGSRRRRGFLLLPTELLRLHSILLGLLLARALRFRRLRRTLSGRFILYLCGIFHCRRGILGYRCHLGWFS</sequence>
<proteinExistence type="predicted"/>
<organism evidence="2 3">
    <name type="scientific">Dendrobium thyrsiflorum</name>
    <name type="common">Pinecone-like raceme dendrobium</name>
    <name type="synonym">Orchid</name>
    <dbReference type="NCBI Taxonomy" id="117978"/>
    <lineage>
        <taxon>Eukaryota</taxon>
        <taxon>Viridiplantae</taxon>
        <taxon>Streptophyta</taxon>
        <taxon>Embryophyta</taxon>
        <taxon>Tracheophyta</taxon>
        <taxon>Spermatophyta</taxon>
        <taxon>Magnoliopsida</taxon>
        <taxon>Liliopsida</taxon>
        <taxon>Asparagales</taxon>
        <taxon>Orchidaceae</taxon>
        <taxon>Epidendroideae</taxon>
        <taxon>Malaxideae</taxon>
        <taxon>Dendrobiinae</taxon>
        <taxon>Dendrobium</taxon>
    </lineage>
</organism>
<dbReference type="EMBL" id="JANQDX010000020">
    <property type="protein sequence ID" value="KAL0903333.1"/>
    <property type="molecule type" value="Genomic_DNA"/>
</dbReference>
<gene>
    <name evidence="2" type="ORF">M5K25_027704</name>
</gene>
<evidence type="ECO:0000256" key="1">
    <source>
        <dbReference type="SAM" id="MobiDB-lite"/>
    </source>
</evidence>